<keyword evidence="4 7" id="KW-0812">Transmembrane</keyword>
<gene>
    <name evidence="9" type="ORF">LY56_01706</name>
</gene>
<dbReference type="Gene3D" id="1.10.3720.10">
    <property type="entry name" value="MetI-like"/>
    <property type="match status" value="1"/>
</dbReference>
<feature type="transmembrane region" description="Helical" evidence="7">
    <location>
        <begin position="218"/>
        <end position="241"/>
    </location>
</feature>
<evidence type="ECO:0000256" key="1">
    <source>
        <dbReference type="ARBA" id="ARBA00004651"/>
    </source>
</evidence>
<feature type="transmembrane region" description="Helical" evidence="7">
    <location>
        <begin position="123"/>
        <end position="143"/>
    </location>
</feature>
<dbReference type="EMBL" id="QKZQ01000006">
    <property type="protein sequence ID" value="PZX45682.1"/>
    <property type="molecule type" value="Genomic_DNA"/>
</dbReference>
<keyword evidence="10" id="KW-1185">Reference proteome</keyword>
<sequence length="250" mass="26643">MRWLNTPILRALLALGFALGVWQVVVWASGVPHFILPGPGRVGASLWANAPLLWEHARFTAVNLGIGLVAGVALGVATALNLALSPGARLLLRPMLIFAQAVPVFALAPILTLWLGYGAASKIVIVMLVIYFPVTSAFFDGLMRLPAPLADLAQMMRATPLRRLFLLQLPNALPALASGLRLAVVYAPFAVVIGEWVGSSRGLGYLMLMANGRGQTDLMFAALLVLAAQSLILFALFEALARGRTEQAGR</sequence>
<evidence type="ECO:0000313" key="9">
    <source>
        <dbReference type="EMBL" id="PZX45682.1"/>
    </source>
</evidence>
<feature type="transmembrane region" description="Helical" evidence="7">
    <location>
        <begin position="61"/>
        <end position="84"/>
    </location>
</feature>
<keyword evidence="2 7" id="KW-0813">Transport</keyword>
<dbReference type="Pfam" id="PF00528">
    <property type="entry name" value="BPD_transp_1"/>
    <property type="match status" value="1"/>
</dbReference>
<proteinExistence type="inferred from homology"/>
<dbReference type="STRING" id="121821.GCA_001870675_01117"/>
<dbReference type="GO" id="GO:0005886">
    <property type="term" value="C:plasma membrane"/>
    <property type="evidence" value="ECO:0007669"/>
    <property type="project" value="UniProtKB-SubCell"/>
</dbReference>
<dbReference type="OrthoDB" id="9786495at2"/>
<dbReference type="SUPFAM" id="SSF161098">
    <property type="entry name" value="MetI-like"/>
    <property type="match status" value="1"/>
</dbReference>
<dbReference type="CDD" id="cd06261">
    <property type="entry name" value="TM_PBP2"/>
    <property type="match status" value="1"/>
</dbReference>
<feature type="transmembrane region" description="Helical" evidence="7">
    <location>
        <begin position="164"/>
        <end position="189"/>
    </location>
</feature>
<comment type="similarity">
    <text evidence="7">Belongs to the binding-protein-dependent transport system permease family.</text>
</comment>
<dbReference type="PROSITE" id="PS50928">
    <property type="entry name" value="ABC_TM1"/>
    <property type="match status" value="1"/>
</dbReference>
<evidence type="ECO:0000256" key="4">
    <source>
        <dbReference type="ARBA" id="ARBA00022692"/>
    </source>
</evidence>
<protein>
    <submittedName>
        <fullName evidence="9">Putative hydroxymethylpyrimidine transport system permease protein</fullName>
    </submittedName>
</protein>
<evidence type="ECO:0000256" key="5">
    <source>
        <dbReference type="ARBA" id="ARBA00022989"/>
    </source>
</evidence>
<organism evidence="9 10">
    <name type="scientific">Roseinatronobacter thiooxidans</name>
    <dbReference type="NCBI Taxonomy" id="121821"/>
    <lineage>
        <taxon>Bacteria</taxon>
        <taxon>Pseudomonadati</taxon>
        <taxon>Pseudomonadota</taxon>
        <taxon>Alphaproteobacteria</taxon>
        <taxon>Rhodobacterales</taxon>
        <taxon>Paracoccaceae</taxon>
        <taxon>Roseinatronobacter</taxon>
    </lineage>
</organism>
<evidence type="ECO:0000259" key="8">
    <source>
        <dbReference type="PROSITE" id="PS50928"/>
    </source>
</evidence>
<dbReference type="Proteomes" id="UP000249364">
    <property type="component" value="Unassembled WGS sequence"/>
</dbReference>
<evidence type="ECO:0000256" key="3">
    <source>
        <dbReference type="ARBA" id="ARBA00022475"/>
    </source>
</evidence>
<name>A0A2W7S5C2_9RHOB</name>
<dbReference type="AlphaFoldDB" id="A0A2W7S5C2"/>
<comment type="caution">
    <text evidence="9">The sequence shown here is derived from an EMBL/GenBank/DDBJ whole genome shotgun (WGS) entry which is preliminary data.</text>
</comment>
<dbReference type="InterPro" id="IPR000515">
    <property type="entry name" value="MetI-like"/>
</dbReference>
<dbReference type="GO" id="GO:0055085">
    <property type="term" value="P:transmembrane transport"/>
    <property type="evidence" value="ECO:0007669"/>
    <property type="project" value="InterPro"/>
</dbReference>
<dbReference type="PANTHER" id="PTHR30151">
    <property type="entry name" value="ALKANE SULFONATE ABC TRANSPORTER-RELATED, MEMBRANE SUBUNIT"/>
    <property type="match status" value="1"/>
</dbReference>
<reference evidence="9 10" key="1">
    <citation type="submission" date="2018-06" db="EMBL/GenBank/DDBJ databases">
        <title>Genomic Encyclopedia of Archaeal and Bacterial Type Strains, Phase II (KMG-II): from individual species to whole genera.</title>
        <authorList>
            <person name="Goeker M."/>
        </authorList>
    </citation>
    <scope>NUCLEOTIDE SEQUENCE [LARGE SCALE GENOMIC DNA]</scope>
    <source>
        <strain evidence="9 10">DSM 13087</strain>
    </source>
</reference>
<dbReference type="InterPro" id="IPR035906">
    <property type="entry name" value="MetI-like_sf"/>
</dbReference>
<accession>A0A2W7S5C2</accession>
<evidence type="ECO:0000256" key="6">
    <source>
        <dbReference type="ARBA" id="ARBA00023136"/>
    </source>
</evidence>
<feature type="domain" description="ABC transmembrane type-1" evidence="8">
    <location>
        <begin position="53"/>
        <end position="237"/>
    </location>
</feature>
<keyword evidence="3" id="KW-1003">Cell membrane</keyword>
<feature type="transmembrane region" description="Helical" evidence="7">
    <location>
        <begin position="96"/>
        <end position="117"/>
    </location>
</feature>
<comment type="subcellular location">
    <subcellularLocation>
        <location evidence="1 7">Cell membrane</location>
        <topology evidence="1 7">Multi-pass membrane protein</topology>
    </subcellularLocation>
</comment>
<dbReference type="PANTHER" id="PTHR30151:SF20">
    <property type="entry name" value="ABC TRANSPORTER PERMEASE PROTEIN HI_0355-RELATED"/>
    <property type="match status" value="1"/>
</dbReference>
<keyword evidence="5 7" id="KW-1133">Transmembrane helix</keyword>
<evidence type="ECO:0000256" key="2">
    <source>
        <dbReference type="ARBA" id="ARBA00022448"/>
    </source>
</evidence>
<evidence type="ECO:0000256" key="7">
    <source>
        <dbReference type="RuleBase" id="RU363032"/>
    </source>
</evidence>
<dbReference type="RefSeq" id="WP_071469900.1">
    <property type="nucleotide sequence ID" value="NZ_MEHT01000018.1"/>
</dbReference>
<evidence type="ECO:0000313" key="10">
    <source>
        <dbReference type="Proteomes" id="UP000249364"/>
    </source>
</evidence>
<keyword evidence="6 7" id="KW-0472">Membrane</keyword>